<evidence type="ECO:0000256" key="2">
    <source>
        <dbReference type="ARBA" id="ARBA00022786"/>
    </source>
</evidence>
<dbReference type="InterPro" id="IPR007052">
    <property type="entry name" value="CS_dom"/>
</dbReference>
<reference evidence="10 11" key="1">
    <citation type="submission" date="2021-05" db="EMBL/GenBank/DDBJ databases">
        <title>Genome Assembly of Synthetic Allotetraploid Brassica napus Reveals Homoeologous Exchanges between Subgenomes.</title>
        <authorList>
            <person name="Davis J.T."/>
        </authorList>
    </citation>
    <scope>NUCLEOTIDE SEQUENCE [LARGE SCALE GENOMIC DNA]</scope>
    <source>
        <strain evidence="11">cv. Da-Ae</strain>
        <tissue evidence="10">Seedling</tissue>
    </source>
</reference>
<dbReference type="InterPro" id="IPR025558">
    <property type="entry name" value="DUF4283"/>
</dbReference>
<name>A0ABQ7ZFK9_BRANA</name>
<dbReference type="CDD" id="cd06468">
    <property type="entry name" value="p23_CacyBP"/>
    <property type="match status" value="1"/>
</dbReference>
<feature type="domain" description="CS" evidence="9">
    <location>
        <begin position="101"/>
        <end position="191"/>
    </location>
</feature>
<dbReference type="PROSITE" id="PS51203">
    <property type="entry name" value="CS"/>
    <property type="match status" value="1"/>
</dbReference>
<dbReference type="PROSITE" id="PS50158">
    <property type="entry name" value="ZF_CCHC"/>
    <property type="match status" value="1"/>
</dbReference>
<dbReference type="InterPro" id="IPR037893">
    <property type="entry name" value="CS_CacyBP"/>
</dbReference>
<dbReference type="InterPro" id="IPR001878">
    <property type="entry name" value="Znf_CCHC"/>
</dbReference>
<evidence type="ECO:0000256" key="1">
    <source>
        <dbReference type="ARBA" id="ARBA00015702"/>
    </source>
</evidence>
<keyword evidence="5" id="KW-0863">Zinc-finger</keyword>
<keyword evidence="2" id="KW-0833">Ubl conjugation pathway</keyword>
<organism evidence="10 11">
    <name type="scientific">Brassica napus</name>
    <name type="common">Rape</name>
    <dbReference type="NCBI Taxonomy" id="3708"/>
    <lineage>
        <taxon>Eukaryota</taxon>
        <taxon>Viridiplantae</taxon>
        <taxon>Streptophyta</taxon>
        <taxon>Embryophyta</taxon>
        <taxon>Tracheophyta</taxon>
        <taxon>Spermatophyta</taxon>
        <taxon>Magnoliopsida</taxon>
        <taxon>eudicotyledons</taxon>
        <taxon>Gunneridae</taxon>
        <taxon>Pentapetalae</taxon>
        <taxon>rosids</taxon>
        <taxon>malvids</taxon>
        <taxon>Brassicales</taxon>
        <taxon>Brassicaceae</taxon>
        <taxon>Brassiceae</taxon>
        <taxon>Brassica</taxon>
    </lineage>
</organism>
<dbReference type="Gene3D" id="2.60.40.790">
    <property type="match status" value="1"/>
</dbReference>
<evidence type="ECO:0000313" key="11">
    <source>
        <dbReference type="Proteomes" id="UP000824890"/>
    </source>
</evidence>
<feature type="region of interest" description="Disordered" evidence="6">
    <location>
        <begin position="469"/>
        <end position="506"/>
    </location>
</feature>
<dbReference type="Pfam" id="PF14111">
    <property type="entry name" value="DUF4283"/>
    <property type="match status" value="1"/>
</dbReference>
<gene>
    <name evidence="10" type="ORF">HID58_066235</name>
</gene>
<dbReference type="Proteomes" id="UP000824890">
    <property type="component" value="Unassembled WGS sequence"/>
</dbReference>
<dbReference type="PROSITE" id="PS51048">
    <property type="entry name" value="SGS"/>
    <property type="match status" value="1"/>
</dbReference>
<dbReference type="EMBL" id="JAGKQM010000015">
    <property type="protein sequence ID" value="KAH0878841.1"/>
    <property type="molecule type" value="Genomic_DNA"/>
</dbReference>
<dbReference type="InterPro" id="IPR015120">
    <property type="entry name" value="Siah-Interact_N"/>
</dbReference>
<evidence type="ECO:0000313" key="10">
    <source>
        <dbReference type="EMBL" id="KAH0878841.1"/>
    </source>
</evidence>
<evidence type="ECO:0000256" key="3">
    <source>
        <dbReference type="ARBA" id="ARBA00022990"/>
    </source>
</evidence>
<feature type="domain" description="CCHC-type" evidence="7">
    <location>
        <begin position="451"/>
        <end position="466"/>
    </location>
</feature>
<evidence type="ECO:0000256" key="6">
    <source>
        <dbReference type="SAM" id="MobiDB-lite"/>
    </source>
</evidence>
<feature type="compositionally biased region" description="Basic residues" evidence="6">
    <location>
        <begin position="489"/>
        <end position="500"/>
    </location>
</feature>
<protein>
    <recommendedName>
        <fullName evidence="1">Calcyclin-binding protein</fullName>
    </recommendedName>
</protein>
<keyword evidence="11" id="KW-1185">Reference proteome</keyword>
<feature type="compositionally biased region" description="Basic and acidic residues" evidence="6">
    <location>
        <begin position="477"/>
        <end position="488"/>
    </location>
</feature>
<dbReference type="InterPro" id="IPR007699">
    <property type="entry name" value="SGS_dom"/>
</dbReference>
<feature type="domain" description="SGS" evidence="8">
    <location>
        <begin position="176"/>
        <end position="269"/>
    </location>
</feature>
<dbReference type="PANTHER" id="PTHR47686:SF1">
    <property type="entry name" value="CALCYCLIN-BINDING PROTEIN"/>
    <property type="match status" value="1"/>
</dbReference>
<comment type="function">
    <text evidence="4">May be involved in calcium-dependent ubiquitination and subsequent proteasomal degradation of target proteins. Probably serves as a molecular bridge in ubiquitin E3 complexes. Participates in the ubiquitin-mediated degradation of beta-catenin (CTNNB1).</text>
</comment>
<keyword evidence="5" id="KW-0479">Metal-binding</keyword>
<dbReference type="PANTHER" id="PTHR47686">
    <property type="entry name" value="SGS DOMAIN-CONTAINING PROTEIN"/>
    <property type="match status" value="1"/>
</dbReference>
<comment type="caution">
    <text evidence="10">The sequence shown here is derived from an EMBL/GenBank/DDBJ whole genome shotgun (WGS) entry which is preliminary data.</text>
</comment>
<evidence type="ECO:0000259" key="9">
    <source>
        <dbReference type="PROSITE" id="PS51203"/>
    </source>
</evidence>
<evidence type="ECO:0000259" key="7">
    <source>
        <dbReference type="PROSITE" id="PS50158"/>
    </source>
</evidence>
<dbReference type="Pfam" id="PF04969">
    <property type="entry name" value="CS"/>
    <property type="match status" value="1"/>
</dbReference>
<dbReference type="Pfam" id="PF09032">
    <property type="entry name" value="Siah-Interact_N"/>
    <property type="match status" value="1"/>
</dbReference>
<dbReference type="InterPro" id="IPR008978">
    <property type="entry name" value="HSP20-like_chaperone"/>
</dbReference>
<evidence type="ECO:0000256" key="5">
    <source>
        <dbReference type="PROSITE-ProRule" id="PRU00047"/>
    </source>
</evidence>
<feature type="region of interest" description="Disordered" evidence="6">
    <location>
        <begin position="543"/>
        <end position="563"/>
    </location>
</feature>
<proteinExistence type="predicted"/>
<keyword evidence="5" id="KW-0862">Zinc</keyword>
<evidence type="ECO:0000256" key="4">
    <source>
        <dbReference type="ARBA" id="ARBA00025145"/>
    </source>
</evidence>
<sequence length="984" mass="108041">MKRVGVGVGVGIVTRFVCLGRLLKDYLSMAEEVVLDLEELRQLQNIAKRPRVLNLISSEICNLEKLRESASVSNAKPEVEPAVPVPVSSSVKPVSPAANYATLGTFSWDQDNEKVKVYISLEGVDEDKVEAEFKPMSLDVKIHDLQGKNYRCAIPKLHKEIVPEKCKVLVKPKRIVVTMFKSSRGNWMDIHYKEDKIKPSLEKEKDPMAGIMDMMKNMYEGGDEEMKKTIAKAWTDARSGKAGDSLKDLNIQGDVLGAVSVISCSVNPHKSLPFSPALVAGAVSLSLVMDSSLSGPIPPSASLEMGSQPIDGNSAPLPSVVAAPALELVRNYASVFKSSSDLKELGTPTEHVSGALFVLIPDENIAAAKEEFKDYLFARFHSDVPPMGRIIGVINAVWAKSGPRIYVHSIGQGSFLLKECQCLFLSGLIPSGFSNGREVLIDVSYPWLPLKCDNCGKYGHKKEDCRVGAATTNHEGPPPKKNDKESSRRRSKSRPSRSRAIKFQEDDTNIVAKGPVTFQDVQCEAEGASLASHLSSDNDKIVDSKVEPESDGSLVAGEGGDDGLVTSETVTAGTIPCATGESSKSSHGVMGDVTIEPSEATMVEPAVCNVAENQEEEGEAKEGAENIELGQSISLGSTHILEANKERIMRAIPQGWKFFGNYEENDAGRIVLVWDPRVTVFVYQVIDQSMTCGISIPSENVNITVTFVYGFNLLEDRSSLLSGLVALNASTPTLTRFCILVTILTTARVDTSGIEDINLALQEAELEGWQFNQIVGTNQFKLVRSFKLLKPMLRGLNKRNYSGISQRVREKSAVVDSLQRALLTSPDIVTARGEHSQRAELNILLTTEGKFYRQRSRVQWADVGDRKTVFYHRTVSQHATRNHIHFLKDQNDQLIFTADDIKSHSASYFQSILGTTDLPVSMAPLSELQDLLPFRCTDIQQAYLSRSVLEAEIKATIFSMPLNKSYGPDGYSMEFIRSSWDINV</sequence>
<evidence type="ECO:0000259" key="8">
    <source>
        <dbReference type="PROSITE" id="PS51048"/>
    </source>
</evidence>
<accession>A0ABQ7ZFK9</accession>
<keyword evidence="3" id="KW-0007">Acetylation</keyword>
<dbReference type="SUPFAM" id="SSF49764">
    <property type="entry name" value="HSP20-like chaperones"/>
    <property type="match status" value="1"/>
</dbReference>